<dbReference type="NCBIfam" id="TIGR01352">
    <property type="entry name" value="tonB_Cterm"/>
    <property type="match status" value="1"/>
</dbReference>
<keyword evidence="8 11" id="KW-1133">Transmembrane helix</keyword>
<accession>A0A1X7LD68</accession>
<evidence type="ECO:0000259" key="12">
    <source>
        <dbReference type="PROSITE" id="PS52015"/>
    </source>
</evidence>
<keyword evidence="14" id="KW-1185">Reference proteome</keyword>
<dbReference type="EMBL" id="FXAW01000010">
    <property type="protein sequence ID" value="SMG51650.1"/>
    <property type="molecule type" value="Genomic_DNA"/>
</dbReference>
<evidence type="ECO:0000256" key="5">
    <source>
        <dbReference type="ARBA" id="ARBA00022519"/>
    </source>
</evidence>
<dbReference type="GO" id="GO:0031992">
    <property type="term" value="F:energy transducer activity"/>
    <property type="evidence" value="ECO:0007669"/>
    <property type="project" value="TreeGrafter"/>
</dbReference>
<evidence type="ECO:0000313" key="14">
    <source>
        <dbReference type="Proteomes" id="UP000193804"/>
    </source>
</evidence>
<evidence type="ECO:0000256" key="7">
    <source>
        <dbReference type="ARBA" id="ARBA00022927"/>
    </source>
</evidence>
<keyword evidence="7" id="KW-0653">Protein transport</keyword>
<sequence>MRAYVEGRLSSQEQHQVEKYLLNHPFEAEAMEGYLENPDALADLRILKAKLQARTTPEQEQRTIPLWRKALPYAAVFLLLILSSILIINFFQQDESFAPLAIKSEEAVKFDQNESTTNPPIALQAEAKEKEADDLPMAQSNDSESEKEKEVPIQTVEDAELLAQNEAINIEEDLIVSETVVPYEDTIQEFNADSMVGKVAGIEADQNKPSVARSKKATALASSIAPTDEETVITSRKKNATPPTISGEVLDAETGEAIPEANVMVKGTAIATSTGLDGSFEIAAKPNNVLIVNFIGMEQQEFVVSEEAGNIIYLNADVAQLSEVVVTTSKDETEKDNTYSDARPSIGFSEYRDYLKDNLRYPPIALEEGTEGKVRLKLSISVTGNITEVEVLKSVGDGCDEEAIRLVKEGPKWEPAKKGDTPIASSKKISVRFKIE</sequence>
<comment type="subcellular location">
    <subcellularLocation>
        <location evidence="1">Cell inner membrane</location>
        <topology evidence="1">Single-pass membrane protein</topology>
        <orientation evidence="1">Periplasmic side</orientation>
    </subcellularLocation>
</comment>
<evidence type="ECO:0000313" key="13">
    <source>
        <dbReference type="EMBL" id="SMG51650.1"/>
    </source>
</evidence>
<dbReference type="RefSeq" id="WP_139828098.1">
    <property type="nucleotide sequence ID" value="NZ_FXAW01000010.1"/>
</dbReference>
<proteinExistence type="inferred from homology"/>
<feature type="region of interest" description="Disordered" evidence="10">
    <location>
        <begin position="129"/>
        <end position="151"/>
    </location>
</feature>
<dbReference type="Gene3D" id="3.30.1150.10">
    <property type="match status" value="1"/>
</dbReference>
<evidence type="ECO:0000256" key="9">
    <source>
        <dbReference type="ARBA" id="ARBA00023136"/>
    </source>
</evidence>
<gene>
    <name evidence="13" type="ORF">SAMN05661096_03798</name>
</gene>
<name>A0A1X7LD68_9BACT</name>
<dbReference type="GO" id="GO:0098797">
    <property type="term" value="C:plasma membrane protein complex"/>
    <property type="evidence" value="ECO:0007669"/>
    <property type="project" value="TreeGrafter"/>
</dbReference>
<dbReference type="InterPro" id="IPR008969">
    <property type="entry name" value="CarboxyPept-like_regulatory"/>
</dbReference>
<evidence type="ECO:0000256" key="2">
    <source>
        <dbReference type="ARBA" id="ARBA00006555"/>
    </source>
</evidence>
<dbReference type="PANTHER" id="PTHR33446:SF2">
    <property type="entry name" value="PROTEIN TONB"/>
    <property type="match status" value="1"/>
</dbReference>
<dbReference type="InterPro" id="IPR037682">
    <property type="entry name" value="TonB_C"/>
</dbReference>
<dbReference type="Proteomes" id="UP000193804">
    <property type="component" value="Unassembled WGS sequence"/>
</dbReference>
<feature type="domain" description="TonB C-terminal" evidence="12">
    <location>
        <begin position="346"/>
        <end position="436"/>
    </location>
</feature>
<dbReference type="InterPro" id="IPR051045">
    <property type="entry name" value="TonB-dependent_transducer"/>
</dbReference>
<dbReference type="SUPFAM" id="SSF74653">
    <property type="entry name" value="TolA/TonB C-terminal domain"/>
    <property type="match status" value="1"/>
</dbReference>
<reference evidence="14" key="1">
    <citation type="submission" date="2017-04" db="EMBL/GenBank/DDBJ databases">
        <authorList>
            <person name="Varghese N."/>
            <person name="Submissions S."/>
        </authorList>
    </citation>
    <scope>NUCLEOTIDE SEQUENCE [LARGE SCALE GENOMIC DNA]</scope>
    <source>
        <strain evidence="14">DSM 4125</strain>
    </source>
</reference>
<evidence type="ECO:0000256" key="8">
    <source>
        <dbReference type="ARBA" id="ARBA00022989"/>
    </source>
</evidence>
<dbReference type="Pfam" id="PF13715">
    <property type="entry name" value="CarbopepD_reg_2"/>
    <property type="match status" value="1"/>
</dbReference>
<dbReference type="STRING" id="1028.SAMN05661096_03798"/>
<evidence type="ECO:0000256" key="4">
    <source>
        <dbReference type="ARBA" id="ARBA00022475"/>
    </source>
</evidence>
<keyword evidence="5" id="KW-0997">Cell inner membrane</keyword>
<dbReference type="OrthoDB" id="1112758at2"/>
<dbReference type="Pfam" id="PF03544">
    <property type="entry name" value="TonB_C"/>
    <property type="match status" value="1"/>
</dbReference>
<protein>
    <submittedName>
        <fullName evidence="13">TonB family C-terminal domain-containing protein</fullName>
    </submittedName>
</protein>
<keyword evidence="4" id="KW-1003">Cell membrane</keyword>
<dbReference type="AlphaFoldDB" id="A0A1X7LD68"/>
<dbReference type="GO" id="GO:0055085">
    <property type="term" value="P:transmembrane transport"/>
    <property type="evidence" value="ECO:0007669"/>
    <property type="project" value="InterPro"/>
</dbReference>
<dbReference type="PROSITE" id="PS52015">
    <property type="entry name" value="TONB_CTD"/>
    <property type="match status" value="1"/>
</dbReference>
<evidence type="ECO:0000256" key="6">
    <source>
        <dbReference type="ARBA" id="ARBA00022692"/>
    </source>
</evidence>
<feature type="transmembrane region" description="Helical" evidence="11">
    <location>
        <begin position="70"/>
        <end position="91"/>
    </location>
</feature>
<keyword evidence="3" id="KW-0813">Transport</keyword>
<dbReference type="InterPro" id="IPR006260">
    <property type="entry name" value="TonB/TolA_C"/>
</dbReference>
<evidence type="ECO:0000256" key="11">
    <source>
        <dbReference type="SAM" id="Phobius"/>
    </source>
</evidence>
<evidence type="ECO:0000256" key="10">
    <source>
        <dbReference type="SAM" id="MobiDB-lite"/>
    </source>
</evidence>
<dbReference type="GO" id="GO:0015031">
    <property type="term" value="P:protein transport"/>
    <property type="evidence" value="ECO:0007669"/>
    <property type="project" value="UniProtKB-KW"/>
</dbReference>
<dbReference type="PANTHER" id="PTHR33446">
    <property type="entry name" value="PROTEIN TONB-RELATED"/>
    <property type="match status" value="1"/>
</dbReference>
<evidence type="ECO:0000256" key="3">
    <source>
        <dbReference type="ARBA" id="ARBA00022448"/>
    </source>
</evidence>
<comment type="similarity">
    <text evidence="2">Belongs to the TonB family.</text>
</comment>
<dbReference type="SUPFAM" id="SSF49464">
    <property type="entry name" value="Carboxypeptidase regulatory domain-like"/>
    <property type="match status" value="1"/>
</dbReference>
<evidence type="ECO:0000256" key="1">
    <source>
        <dbReference type="ARBA" id="ARBA00004383"/>
    </source>
</evidence>
<keyword evidence="6 11" id="KW-0812">Transmembrane</keyword>
<dbReference type="Gene3D" id="2.60.40.1120">
    <property type="entry name" value="Carboxypeptidase-like, regulatory domain"/>
    <property type="match status" value="1"/>
</dbReference>
<keyword evidence="9 11" id="KW-0472">Membrane</keyword>
<organism evidence="13 14">
    <name type="scientific">Marivirga sericea</name>
    <dbReference type="NCBI Taxonomy" id="1028"/>
    <lineage>
        <taxon>Bacteria</taxon>
        <taxon>Pseudomonadati</taxon>
        <taxon>Bacteroidota</taxon>
        <taxon>Cytophagia</taxon>
        <taxon>Cytophagales</taxon>
        <taxon>Marivirgaceae</taxon>
        <taxon>Marivirga</taxon>
    </lineage>
</organism>